<name>A0A411AKG4_KLEPN</name>
<dbReference type="EMBL" id="MK262712">
    <property type="protein sequence ID" value="QAX88363.1"/>
    <property type="molecule type" value="Genomic_DNA"/>
</dbReference>
<organism evidence="2">
    <name type="scientific">Klebsiella pneumoniae</name>
    <dbReference type="NCBI Taxonomy" id="573"/>
    <lineage>
        <taxon>Bacteria</taxon>
        <taxon>Pseudomonadati</taxon>
        <taxon>Pseudomonadota</taxon>
        <taxon>Gammaproteobacteria</taxon>
        <taxon>Enterobacterales</taxon>
        <taxon>Enterobacteriaceae</taxon>
        <taxon>Klebsiella/Raoultella group</taxon>
        <taxon>Klebsiella</taxon>
        <taxon>Klebsiella pneumoniae complex</taxon>
    </lineage>
</organism>
<evidence type="ECO:0000313" key="2">
    <source>
        <dbReference type="EMBL" id="QAX88363.1"/>
    </source>
</evidence>
<reference evidence="2" key="1">
    <citation type="submission" date="2018-12" db="EMBL/GenBank/DDBJ databases">
        <authorList>
            <person name="Zhang C."/>
            <person name="Qin S."/>
        </authorList>
    </citation>
    <scope>NUCLEOTIDE SEQUENCE</scope>
    <source>
        <strain evidence="2">KP18-29</strain>
        <plasmid evidence="2">p18-29-MDR</plasmid>
    </source>
</reference>
<feature type="region of interest" description="Disordered" evidence="1">
    <location>
        <begin position="1"/>
        <end position="37"/>
    </location>
</feature>
<geneLocation type="plasmid" evidence="2">
    <name>p18-29-MDR</name>
</geneLocation>
<accession>A0A411AKG4</accession>
<keyword evidence="2" id="KW-0614">Plasmid</keyword>
<protein>
    <submittedName>
        <fullName evidence="2">Uncharacterized protein</fullName>
    </submittedName>
</protein>
<dbReference type="AlphaFoldDB" id="A0A411AKG4"/>
<sequence>MGDEQRIKAGYSGRAGTTTMDNRLPDMSGQRNRRTSA</sequence>
<proteinExistence type="predicted"/>
<evidence type="ECO:0000256" key="1">
    <source>
        <dbReference type="SAM" id="MobiDB-lite"/>
    </source>
</evidence>